<dbReference type="InterPro" id="IPR020393">
    <property type="entry name" value="Uncharacterised_YusU"/>
</dbReference>
<reference evidence="1" key="1">
    <citation type="submission" date="2015-06" db="EMBL/GenBank/DDBJ databases">
        <authorList>
            <person name="Liu B."/>
            <person name="Wang J."/>
            <person name="Zhu Y."/>
            <person name="Liu G."/>
            <person name="Chen Q."/>
            <person name="Zheng C."/>
            <person name="Che J."/>
            <person name="Ge C."/>
            <person name="Shi H."/>
            <person name="Pan Z."/>
            <person name="Liu X."/>
        </authorList>
    </citation>
    <scope>NUCLEOTIDE SEQUENCE [LARGE SCALE GENOMIC DNA]</scope>
    <source>
        <strain evidence="1">DSM 16346</strain>
    </source>
</reference>
<dbReference type="EMBL" id="LELK01000004">
    <property type="protein sequence ID" value="KMM37710.1"/>
    <property type="molecule type" value="Genomic_DNA"/>
</dbReference>
<comment type="caution">
    <text evidence="1">The sequence shown here is derived from an EMBL/GenBank/DDBJ whole genome shotgun (WGS) entry which is preliminary data.</text>
</comment>
<organism evidence="1 2">
    <name type="scientific">Guptibacillus hwajinpoensis</name>
    <dbReference type="NCBI Taxonomy" id="208199"/>
    <lineage>
        <taxon>Bacteria</taxon>
        <taxon>Bacillati</taxon>
        <taxon>Bacillota</taxon>
        <taxon>Bacilli</taxon>
        <taxon>Bacillales</taxon>
        <taxon>Guptibacillaceae</taxon>
        <taxon>Guptibacillus</taxon>
    </lineage>
</organism>
<accession>A0A0J6CX03</accession>
<dbReference type="AlphaFoldDB" id="A0A0J6CX03"/>
<dbReference type="Proteomes" id="UP000035996">
    <property type="component" value="Unassembled WGS sequence"/>
</dbReference>
<evidence type="ECO:0000313" key="1">
    <source>
        <dbReference type="EMBL" id="KMM37710.1"/>
    </source>
</evidence>
<evidence type="ECO:0000313" key="2">
    <source>
        <dbReference type="Proteomes" id="UP000035996"/>
    </source>
</evidence>
<keyword evidence="2" id="KW-1185">Reference proteome</keyword>
<dbReference type="PATRIC" id="fig|157733.3.peg.992"/>
<name>A0A0J6CX03_9BACL</name>
<dbReference type="RefSeq" id="WP_048312908.1">
    <property type="nucleotide sequence ID" value="NZ_CP119526.1"/>
</dbReference>
<proteinExistence type="predicted"/>
<sequence>MSIETLQEQVDGLMEKYTELLLGDSNDELKEKVKLWAMYTHLSKTMPPLAKHWNQTYPEAKDAMKELVSEIKTLNEEHRKSQENSKTD</sequence>
<dbReference type="OrthoDB" id="2619783at2"/>
<gene>
    <name evidence="1" type="ORF">AB986_14620</name>
</gene>
<protein>
    <submittedName>
        <fullName evidence="1">Uncharacterized protein</fullName>
    </submittedName>
</protein>
<dbReference type="Pfam" id="PF10835">
    <property type="entry name" value="DUF2573"/>
    <property type="match status" value="1"/>
</dbReference>
<dbReference type="GeneID" id="301328689"/>